<proteinExistence type="inferred from homology"/>
<evidence type="ECO:0000256" key="5">
    <source>
        <dbReference type="ARBA" id="ARBA00022989"/>
    </source>
</evidence>
<keyword evidence="14" id="KW-1185">Reference proteome</keyword>
<dbReference type="PROSITE" id="PS50198">
    <property type="entry name" value="PPIC_PPIASE_2"/>
    <property type="match status" value="1"/>
</dbReference>
<keyword evidence="6" id="KW-0472">Membrane</keyword>
<dbReference type="PANTHER" id="PTHR47529:SF1">
    <property type="entry name" value="PERIPLASMIC CHAPERONE PPID"/>
    <property type="match status" value="1"/>
</dbReference>
<dbReference type="Pfam" id="PF13616">
    <property type="entry name" value="Rotamase_3"/>
    <property type="match status" value="1"/>
</dbReference>
<evidence type="ECO:0000256" key="2">
    <source>
        <dbReference type="ARBA" id="ARBA00022475"/>
    </source>
</evidence>
<accession>A0A8J6Q9W2</accession>
<organism evidence="13 14">
    <name type="scientific">Aestuariibaculum suncheonense</name>
    <dbReference type="NCBI Taxonomy" id="1028745"/>
    <lineage>
        <taxon>Bacteria</taxon>
        <taxon>Pseudomonadati</taxon>
        <taxon>Bacteroidota</taxon>
        <taxon>Flavobacteriia</taxon>
        <taxon>Flavobacteriales</taxon>
        <taxon>Flavobacteriaceae</taxon>
    </lineage>
</organism>
<keyword evidence="7" id="KW-0143">Chaperone</keyword>
<dbReference type="PANTHER" id="PTHR47529">
    <property type="entry name" value="PEPTIDYL-PROLYL CIS-TRANS ISOMERASE D"/>
    <property type="match status" value="1"/>
</dbReference>
<dbReference type="InterPro" id="IPR000297">
    <property type="entry name" value="PPIase_PpiC"/>
</dbReference>
<dbReference type="GO" id="GO:0003755">
    <property type="term" value="F:peptidyl-prolyl cis-trans isomerase activity"/>
    <property type="evidence" value="ECO:0007669"/>
    <property type="project" value="UniProtKB-KW"/>
</dbReference>
<keyword evidence="4" id="KW-0812">Transmembrane</keyword>
<keyword evidence="11" id="KW-0413">Isomerase</keyword>
<evidence type="ECO:0000256" key="7">
    <source>
        <dbReference type="ARBA" id="ARBA00023186"/>
    </source>
</evidence>
<keyword evidence="2" id="KW-1003">Cell membrane</keyword>
<comment type="caution">
    <text evidence="13">The sequence shown here is derived from an EMBL/GenBank/DDBJ whole genome shotgun (WGS) entry which is preliminary data.</text>
</comment>
<evidence type="ECO:0000313" key="14">
    <source>
        <dbReference type="Proteomes" id="UP000602057"/>
    </source>
</evidence>
<dbReference type="RefSeq" id="WP_188216804.1">
    <property type="nucleotide sequence ID" value="NZ_BAABGH010000002.1"/>
</dbReference>
<evidence type="ECO:0000259" key="12">
    <source>
        <dbReference type="PROSITE" id="PS50198"/>
    </source>
</evidence>
<dbReference type="SUPFAM" id="SSF54534">
    <property type="entry name" value="FKBP-like"/>
    <property type="match status" value="1"/>
</dbReference>
<evidence type="ECO:0000256" key="9">
    <source>
        <dbReference type="ARBA" id="ARBA00040743"/>
    </source>
</evidence>
<evidence type="ECO:0000256" key="1">
    <source>
        <dbReference type="ARBA" id="ARBA00004382"/>
    </source>
</evidence>
<dbReference type="SUPFAM" id="SSF109998">
    <property type="entry name" value="Triger factor/SurA peptide-binding domain-like"/>
    <property type="match status" value="1"/>
</dbReference>
<dbReference type="EMBL" id="JACVXC010000005">
    <property type="protein sequence ID" value="MBD0836306.1"/>
    <property type="molecule type" value="Genomic_DNA"/>
</dbReference>
<comment type="subcellular location">
    <subcellularLocation>
        <location evidence="1">Cell inner membrane</location>
        <topology evidence="1">Single-pass type II membrane protein</topology>
        <orientation evidence="1">Periplasmic side</orientation>
    </subcellularLocation>
</comment>
<evidence type="ECO:0000256" key="6">
    <source>
        <dbReference type="ARBA" id="ARBA00023136"/>
    </source>
</evidence>
<evidence type="ECO:0000256" key="4">
    <source>
        <dbReference type="ARBA" id="ARBA00022692"/>
    </source>
</evidence>
<dbReference type="Proteomes" id="UP000602057">
    <property type="component" value="Unassembled WGS sequence"/>
</dbReference>
<dbReference type="InterPro" id="IPR046357">
    <property type="entry name" value="PPIase_dom_sf"/>
</dbReference>
<protein>
    <recommendedName>
        <fullName evidence="9">Periplasmic chaperone PpiD</fullName>
    </recommendedName>
    <alternativeName>
        <fullName evidence="10">Periplasmic folding chaperone</fullName>
    </alternativeName>
</protein>
<name>A0A8J6Q9W2_9FLAO</name>
<dbReference type="InterPro" id="IPR052029">
    <property type="entry name" value="PpiD_chaperone"/>
</dbReference>
<reference evidence="13" key="2">
    <citation type="submission" date="2020-09" db="EMBL/GenBank/DDBJ databases">
        <authorList>
            <person name="Wu Z."/>
        </authorList>
    </citation>
    <scope>NUCLEOTIDE SEQUENCE</scope>
    <source>
        <strain evidence="13">SC17</strain>
    </source>
</reference>
<keyword evidence="3" id="KW-0997">Cell inner membrane</keyword>
<evidence type="ECO:0000313" key="13">
    <source>
        <dbReference type="EMBL" id="MBD0836306.1"/>
    </source>
</evidence>
<dbReference type="InterPro" id="IPR027304">
    <property type="entry name" value="Trigger_fact/SurA_dom_sf"/>
</dbReference>
<evidence type="ECO:0000256" key="8">
    <source>
        <dbReference type="ARBA" id="ARBA00038408"/>
    </source>
</evidence>
<feature type="domain" description="PpiC" evidence="12">
    <location>
        <begin position="346"/>
        <end position="453"/>
    </location>
</feature>
<dbReference type="Gene3D" id="3.10.50.40">
    <property type="match status" value="1"/>
</dbReference>
<keyword evidence="11" id="KW-0697">Rotamase</keyword>
<gene>
    <name evidence="13" type="ORF">ICJ84_12760</name>
</gene>
<evidence type="ECO:0000256" key="10">
    <source>
        <dbReference type="ARBA" id="ARBA00042775"/>
    </source>
</evidence>
<evidence type="ECO:0000256" key="3">
    <source>
        <dbReference type="ARBA" id="ARBA00022519"/>
    </source>
</evidence>
<reference evidence="13" key="1">
    <citation type="journal article" date="2013" name="Int. J. Syst. Evol. Microbiol.">
        <title>Aestuariibaculum suncheonense gen. nov., sp. nov., a marine bacterium of the family Flavobacteriaceae isolated from a tidal flat and emended descriptions of the genera Gaetbulibacter and Tamlana.</title>
        <authorList>
            <person name="Jeong S.H."/>
            <person name="Park M.S."/>
            <person name="Jin H.M."/>
            <person name="Lee K."/>
            <person name="Park W."/>
            <person name="Jeon C.O."/>
        </authorList>
    </citation>
    <scope>NUCLEOTIDE SEQUENCE</scope>
    <source>
        <strain evidence="13">SC17</strain>
    </source>
</reference>
<evidence type="ECO:0000256" key="11">
    <source>
        <dbReference type="PROSITE-ProRule" id="PRU00278"/>
    </source>
</evidence>
<keyword evidence="5" id="KW-1133">Transmembrane helix</keyword>
<comment type="similarity">
    <text evidence="8">Belongs to the PpiD chaperone family.</text>
</comment>
<dbReference type="AlphaFoldDB" id="A0A8J6Q9W2"/>
<sequence length="709" mass="78589">MAVLNKIRQRSLFLIVVIALALFSFVLADLFKSGSALTGSENVVATINGKEITREDFLQKVEIAQRQLGPNATTTQVMNRVWEQEVRKAVMETQFEELGITVEKDQMRDLLRTALANSPEFLNEAGLFDENKLNEYIANLKETSPEGYAQWIEYEKTVASNALQQNYFNMVKAGLTGTLAEGELEYKLEGNKVDIKYVQLPYSSIADSLVEVSKSDISSYISKNKKKYEVEASRDIKFVQFNEVASVEDENEIKAELTDLLKDSEEYNSVTKANETRKGFLNTTDNEGFVNSNSDIKFDDRFLFKSSLPSTIADSIFKRNVGDVYGPYKDNGYYKISKVVAVKQVPDSAKVRHILVPFIGAQSAQPDVTQTDAQAKATADSLLTVIKGDRSRFESLVTEFSSDQGSVENGGRYDWHPYNTMVPEFNDFEFEGNVGDLGVVKTVFGYHIIEIEGLKEKQKAVQVGTIARKIEPSEATVDKVFRDASSFELAVLADKDFETEAKDKNFVVRPVNGIKVLDENIPGVGNQRAIVRWAFEEGSEVGAIKRFSIPNGYVIAQLVAKHEKGLMSVEEATASVLPIVRKEKKAEMLRDKVSATNLDDLAASQNTSVRTASAINMKNPTISGAGREPLVVGAAFGLNEGETSELIDGNNGVYMIQVTKIEPAVALDNYQGAANRVEQQKVNVVTSKLYNALKEAADIEDNRVETQIQ</sequence>
<dbReference type="GO" id="GO:0005886">
    <property type="term" value="C:plasma membrane"/>
    <property type="evidence" value="ECO:0007669"/>
    <property type="project" value="UniProtKB-SubCell"/>
</dbReference>
<dbReference type="Pfam" id="PF13623">
    <property type="entry name" value="SurA_N_2"/>
    <property type="match status" value="1"/>
</dbReference>